<organism evidence="2 3">
    <name type="scientific">Stylosanthes scabra</name>
    <dbReference type="NCBI Taxonomy" id="79078"/>
    <lineage>
        <taxon>Eukaryota</taxon>
        <taxon>Viridiplantae</taxon>
        <taxon>Streptophyta</taxon>
        <taxon>Embryophyta</taxon>
        <taxon>Tracheophyta</taxon>
        <taxon>Spermatophyta</taxon>
        <taxon>Magnoliopsida</taxon>
        <taxon>eudicotyledons</taxon>
        <taxon>Gunneridae</taxon>
        <taxon>Pentapetalae</taxon>
        <taxon>rosids</taxon>
        <taxon>fabids</taxon>
        <taxon>Fabales</taxon>
        <taxon>Fabaceae</taxon>
        <taxon>Papilionoideae</taxon>
        <taxon>50 kb inversion clade</taxon>
        <taxon>dalbergioids sensu lato</taxon>
        <taxon>Dalbergieae</taxon>
        <taxon>Pterocarpus clade</taxon>
        <taxon>Stylosanthes</taxon>
    </lineage>
</organism>
<reference evidence="2 3" key="1">
    <citation type="journal article" date="2023" name="Plants (Basel)">
        <title>Bridging the Gap: Combining Genomics and Transcriptomics Approaches to Understand Stylosanthes scabra, an Orphan Legume from the Brazilian Caatinga.</title>
        <authorList>
            <person name="Ferreira-Neto J.R.C."/>
            <person name="da Silva M.D."/>
            <person name="Binneck E."/>
            <person name="de Melo N.F."/>
            <person name="da Silva R.H."/>
            <person name="de Melo A.L.T.M."/>
            <person name="Pandolfi V."/>
            <person name="Bustamante F.O."/>
            <person name="Brasileiro-Vidal A.C."/>
            <person name="Benko-Iseppon A.M."/>
        </authorList>
    </citation>
    <scope>NUCLEOTIDE SEQUENCE [LARGE SCALE GENOMIC DNA]</scope>
    <source>
        <tissue evidence="2">Leaves</tissue>
    </source>
</reference>
<keyword evidence="3" id="KW-1185">Reference proteome</keyword>
<gene>
    <name evidence="2" type="ORF">PIB30_081388</name>
</gene>
<feature type="region of interest" description="Disordered" evidence="1">
    <location>
        <begin position="29"/>
        <end position="114"/>
    </location>
</feature>
<dbReference type="Proteomes" id="UP001341840">
    <property type="component" value="Unassembled WGS sequence"/>
</dbReference>
<evidence type="ECO:0000313" key="2">
    <source>
        <dbReference type="EMBL" id="MED6175761.1"/>
    </source>
</evidence>
<feature type="compositionally biased region" description="Polar residues" evidence="1">
    <location>
        <begin position="30"/>
        <end position="40"/>
    </location>
</feature>
<feature type="compositionally biased region" description="Polar residues" evidence="1">
    <location>
        <begin position="99"/>
        <end position="108"/>
    </location>
</feature>
<accession>A0ABU6VRC2</accession>
<comment type="caution">
    <text evidence="2">The sequence shown here is derived from an EMBL/GenBank/DDBJ whole genome shotgun (WGS) entry which is preliminary data.</text>
</comment>
<protein>
    <submittedName>
        <fullName evidence="2">Uncharacterized protein</fullName>
    </submittedName>
</protein>
<proteinExistence type="predicted"/>
<name>A0ABU6VRC2_9FABA</name>
<evidence type="ECO:0000313" key="3">
    <source>
        <dbReference type="Proteomes" id="UP001341840"/>
    </source>
</evidence>
<dbReference type="EMBL" id="JASCZI010152251">
    <property type="protein sequence ID" value="MED6175761.1"/>
    <property type="molecule type" value="Genomic_DNA"/>
</dbReference>
<evidence type="ECO:0000256" key="1">
    <source>
        <dbReference type="SAM" id="MobiDB-lite"/>
    </source>
</evidence>
<sequence>MADRQIPPTQEEIFALVTNLQAEIQAMRQEIQQLQDNQNSNGGGGCGDDDGDIPNTGDDNSGQGSDNEGNNTTQTEGTTTNVSNTATARSKIAKKHNNPFESLSNTSKLRFANH</sequence>
<feature type="compositionally biased region" description="Low complexity" evidence="1">
    <location>
        <begin position="67"/>
        <end position="88"/>
    </location>
</feature>